<evidence type="ECO:0000313" key="2">
    <source>
        <dbReference type="EMBL" id="TMJ09298.1"/>
    </source>
</evidence>
<feature type="domain" description="Transglycosylase SLT" evidence="1">
    <location>
        <begin position="6"/>
        <end position="100"/>
    </location>
</feature>
<comment type="caution">
    <text evidence="2">The sequence shown here is derived from an EMBL/GenBank/DDBJ whole genome shotgun (WGS) entry which is preliminary data.</text>
</comment>
<dbReference type="PANTHER" id="PTHR37423:SF2">
    <property type="entry name" value="MEMBRANE-BOUND LYTIC MUREIN TRANSGLYCOSYLASE C"/>
    <property type="match status" value="1"/>
</dbReference>
<evidence type="ECO:0000259" key="1">
    <source>
        <dbReference type="Pfam" id="PF01464"/>
    </source>
</evidence>
<gene>
    <name evidence="2" type="ORF">E6H02_09160</name>
</gene>
<dbReference type="EMBL" id="VBAM01000354">
    <property type="protein sequence ID" value="TMJ09298.1"/>
    <property type="molecule type" value="Genomic_DNA"/>
</dbReference>
<dbReference type="Proteomes" id="UP000320393">
    <property type="component" value="Unassembled WGS sequence"/>
</dbReference>
<dbReference type="InterPro" id="IPR023346">
    <property type="entry name" value="Lysozyme-like_dom_sf"/>
</dbReference>
<name>A0A537LMQ8_9BACT</name>
<dbReference type="PANTHER" id="PTHR37423">
    <property type="entry name" value="SOLUBLE LYTIC MUREIN TRANSGLYCOSYLASE-RELATED"/>
    <property type="match status" value="1"/>
</dbReference>
<dbReference type="SUPFAM" id="SSF53955">
    <property type="entry name" value="Lysozyme-like"/>
    <property type="match status" value="1"/>
</dbReference>
<protein>
    <submittedName>
        <fullName evidence="2">Lytic transglycosylase domain-containing protein</fullName>
    </submittedName>
</protein>
<dbReference type="AlphaFoldDB" id="A0A537LMQ8"/>
<proteinExistence type="predicted"/>
<evidence type="ECO:0000313" key="3">
    <source>
        <dbReference type="Proteomes" id="UP000320393"/>
    </source>
</evidence>
<accession>A0A537LMQ8</accession>
<dbReference type="Pfam" id="PF01464">
    <property type="entry name" value="SLT"/>
    <property type="match status" value="1"/>
</dbReference>
<sequence>GAAVLDAAARYHLDPRILTSVIYVESRFNHQTISSVGATGLGQLMPGTAEGLGVDPRDPAQNLYGAAWLLRLHLDAFHNLPLALAAYNAGTAAVRRWGGIPPYAETQWYVWAVLWVYDGLRT</sequence>
<reference evidence="2 3" key="1">
    <citation type="journal article" date="2019" name="Nat. Microbiol.">
        <title>Mediterranean grassland soil C-N compound turnover is dependent on rainfall and depth, and is mediated by genomically divergent microorganisms.</title>
        <authorList>
            <person name="Diamond S."/>
            <person name="Andeer P.F."/>
            <person name="Li Z."/>
            <person name="Crits-Christoph A."/>
            <person name="Burstein D."/>
            <person name="Anantharaman K."/>
            <person name="Lane K.R."/>
            <person name="Thomas B.C."/>
            <person name="Pan C."/>
            <person name="Northen T.R."/>
            <person name="Banfield J.F."/>
        </authorList>
    </citation>
    <scope>NUCLEOTIDE SEQUENCE [LARGE SCALE GENOMIC DNA]</scope>
    <source>
        <strain evidence="2">NP_5</strain>
    </source>
</reference>
<feature type="non-terminal residue" evidence="2">
    <location>
        <position position="1"/>
    </location>
</feature>
<dbReference type="CDD" id="cd00254">
    <property type="entry name" value="LT-like"/>
    <property type="match status" value="1"/>
</dbReference>
<organism evidence="2 3">
    <name type="scientific">Candidatus Segetimicrobium genomatis</name>
    <dbReference type="NCBI Taxonomy" id="2569760"/>
    <lineage>
        <taxon>Bacteria</taxon>
        <taxon>Bacillati</taxon>
        <taxon>Candidatus Sysuimicrobiota</taxon>
        <taxon>Candidatus Sysuimicrobiia</taxon>
        <taxon>Candidatus Sysuimicrobiales</taxon>
        <taxon>Candidatus Segetimicrobiaceae</taxon>
        <taxon>Candidatus Segetimicrobium</taxon>
    </lineage>
</organism>
<dbReference type="InterPro" id="IPR008258">
    <property type="entry name" value="Transglycosylase_SLT_dom_1"/>
</dbReference>
<dbReference type="Gene3D" id="1.10.530.10">
    <property type="match status" value="1"/>
</dbReference>